<dbReference type="Proteomes" id="UP000694871">
    <property type="component" value="Unplaced"/>
</dbReference>
<keyword evidence="1" id="KW-0472">Membrane</keyword>
<keyword evidence="1" id="KW-1133">Transmembrane helix</keyword>
<dbReference type="PANTHER" id="PTHR14705:SF0">
    <property type="entry name" value="CATION CHANNEL SPERM-ASSOCIATED AUXILIARY SUBUNIT BETA"/>
    <property type="match status" value="1"/>
</dbReference>
<evidence type="ECO:0000313" key="6">
    <source>
        <dbReference type="RefSeq" id="XP_015282602.1"/>
    </source>
</evidence>
<evidence type="ECO:0000313" key="5">
    <source>
        <dbReference type="Proteomes" id="UP000694871"/>
    </source>
</evidence>
<feature type="domain" description="Cation channel sperm-associated protein subunit beta C-terminal" evidence="2">
    <location>
        <begin position="592"/>
        <end position="813"/>
    </location>
</feature>
<feature type="domain" description="Cation channel sperm-associated auxiliary subunit beta 2nd" evidence="3">
    <location>
        <begin position="38"/>
        <end position="295"/>
    </location>
</feature>
<protein>
    <submittedName>
        <fullName evidence="6">Cation channel sperm-associated protein subunit beta-like</fullName>
    </submittedName>
</protein>
<dbReference type="InterPro" id="IPR048788">
    <property type="entry name" value="CATSPERB_2nd"/>
</dbReference>
<dbReference type="Pfam" id="PF22830">
    <property type="entry name" value="CATSPERB_head"/>
    <property type="match status" value="1"/>
</dbReference>
<accession>A0ABM1L9G5</accession>
<sequence>MECIAENLPVTLDHHILSTSPALQSSEPILHWDFGRGQNFSELVPNVIGITITKSPCAGDVAIIGLILDDRVPGIYIGISQSAFLTQDTYWSNLTDSLCVVLEYDCADLGLLNIILTNAHLVLLTTLGLFISEDLRYGSFRALKFTRANFCGFERSDYYRAKIWYNIQCLANQEDYEVDYIAVSFNKDKTLSQESTCFYSKDPFMDWHSCLPHRKQADRLISRRVVSFMVDYQQNTGIGVLTQQDKRFVSVNKLTNHKLHEKTKFPEFGFPDAEFKAFGMLFHPNSHFLYVYGNQERDLKVSQRIPAPEPGAFISYYCVSADDLAFDGPLSLQYTTEEQIVFFSHVPSIPLSDHSQSRFHEGYIGKALEYEMGGVGIISKVSQHKYPPHFLSSVMVYVLERFPVETSASSPCIKNTLTILQPDPGTTAFKLQLSASGTDIFKASDIQKSIVILGFSSFLIVDVTGSLTALADATMPQVVPLNTPFRSGQWFMYDFGTTNGKRWKVVTDKCRYTMEQTDDLPVHAIKYMDLGSTRSFSFSVTPVNVAYRIFHMYLMEVKVGKPNLLDVNTAAYWDDNDSYTVKIRVLSKFFKQVNYRPPSRLGIAVPLTENFYNADPEKPRMRDYFQGSKTSGIYKQCANKTSRFECGCTDNMKLSFAVAFSDCKEKAIRMKYPVIKLPLSFTVENEDVSVNMSSPYFVTITEVNNRTNWEISGTNTTSSMLKMRKYLEHRLKNTLYNPDGLTLSIHGSELFHFRVAIIPGTSFCSLVDEFQIYVDDAPMAFPGDYLITSFTAVAVGFSIFVAFFLQAYEIQVWSILKQKLSKPSRVSPKFSLRKASTTSSDTSE</sequence>
<keyword evidence="5" id="KW-1185">Reference proteome</keyword>
<name>A0ABM1L9G5_GEKJA</name>
<dbReference type="Pfam" id="PF21548">
    <property type="entry name" value="CATSPERB_2nd"/>
    <property type="match status" value="1"/>
</dbReference>
<organism evidence="5 6">
    <name type="scientific">Gekko japonicus</name>
    <name type="common">Schlegel's Japanese gecko</name>
    <dbReference type="NCBI Taxonomy" id="146911"/>
    <lineage>
        <taxon>Eukaryota</taxon>
        <taxon>Metazoa</taxon>
        <taxon>Chordata</taxon>
        <taxon>Craniata</taxon>
        <taxon>Vertebrata</taxon>
        <taxon>Euteleostomi</taxon>
        <taxon>Lepidosauria</taxon>
        <taxon>Squamata</taxon>
        <taxon>Bifurcata</taxon>
        <taxon>Gekkota</taxon>
        <taxon>Gekkonidae</taxon>
        <taxon>Gekkoninae</taxon>
        <taxon>Gekko</taxon>
    </lineage>
</organism>
<proteinExistence type="predicted"/>
<dbReference type="PANTHER" id="PTHR14705">
    <property type="entry name" value="CATION CHANNEL SPERM-ASSOCIATED PROTEIN SUBUNIT BETA"/>
    <property type="match status" value="1"/>
</dbReference>
<dbReference type="InterPro" id="IPR028748">
    <property type="entry name" value="CATSPERB"/>
</dbReference>
<evidence type="ECO:0000259" key="3">
    <source>
        <dbReference type="Pfam" id="PF21548"/>
    </source>
</evidence>
<dbReference type="InterPro" id="IPR053903">
    <property type="entry name" value="CATSPERB_head"/>
</dbReference>
<dbReference type="RefSeq" id="XP_015282602.1">
    <property type="nucleotide sequence ID" value="XM_015427116.1"/>
</dbReference>
<feature type="domain" description="CATSPERB head" evidence="4">
    <location>
        <begin position="330"/>
        <end position="507"/>
    </location>
</feature>
<evidence type="ECO:0000256" key="1">
    <source>
        <dbReference type="SAM" id="Phobius"/>
    </source>
</evidence>
<evidence type="ECO:0000259" key="4">
    <source>
        <dbReference type="Pfam" id="PF22830"/>
    </source>
</evidence>
<reference evidence="6" key="1">
    <citation type="submission" date="2025-08" db="UniProtKB">
        <authorList>
            <consortium name="RefSeq"/>
        </authorList>
    </citation>
    <scope>IDENTIFICATION</scope>
</reference>
<keyword evidence="1" id="KW-0812">Transmembrane</keyword>
<evidence type="ECO:0000259" key="2">
    <source>
        <dbReference type="Pfam" id="PF15149"/>
    </source>
</evidence>
<feature type="transmembrane region" description="Helical" evidence="1">
    <location>
        <begin position="785"/>
        <end position="808"/>
    </location>
</feature>
<dbReference type="GeneID" id="107123769"/>
<gene>
    <name evidence="6" type="primary">LOC107123769</name>
</gene>
<dbReference type="InterPro" id="IPR048789">
    <property type="entry name" value="CATSPERB_C"/>
</dbReference>
<dbReference type="Pfam" id="PF15149">
    <property type="entry name" value="CATSPERB_C"/>
    <property type="match status" value="1"/>
</dbReference>